<sequence length="538" mass="60997">MSNAAAADVILRLLATSASDSNKGRRRRRSRQSSDEEISENEMSDRSDEEDEDEDDDDEGPVDEYDAEYFGDSKDRAELMAMNEVDREQILFERAKKRTVLLDHRQVAKRLKRQEEASRSSRKGSGSASRDSARRSTRAKDTKTGNTKALADLKKAQERKKARRSHSPEPRRRRKGSVDYSDKSESSSDSAEDDRDYDSEPEKKKSSSKSISRKPATFEELNSIRLGRDKLEKWCYSPFFKDAVVGCFVRVSIGQDRNRPVYRICEIVAVGKHTKVYALGATMTNVTLTLKHGKAEKAFMMDILSNSPFTEDEFRRYEITLKNDGVDMVTLEHVENKRKDIQYAREYVLTIKDVEQILETKKEMKQGRLNPIVHRTILEQKKMSQSEEDALETERRLLALKEAELAQRDMRADKLDVWAKLNERNRTINRKEGRQAEERLAAEKKTKAAGKDNVDPFARRKTMPRLVYDDISSAAATPTSNPDSGMSSPQLSGANTPIVAPPTAKIVAATPAMPQSKLEEVIASSKGDFDIDIDLDDI</sequence>
<feature type="region of interest" description="Disordered" evidence="5">
    <location>
        <begin position="473"/>
        <end position="498"/>
    </location>
</feature>
<feature type="compositionally biased region" description="Basic and acidic residues" evidence="5">
    <location>
        <begin position="92"/>
        <end position="106"/>
    </location>
</feature>
<dbReference type="AlphaFoldDB" id="A0A9P5SHI3"/>
<organism evidence="7 8">
    <name type="scientific">Podila minutissima</name>
    <dbReference type="NCBI Taxonomy" id="64525"/>
    <lineage>
        <taxon>Eukaryota</taxon>
        <taxon>Fungi</taxon>
        <taxon>Fungi incertae sedis</taxon>
        <taxon>Mucoromycota</taxon>
        <taxon>Mortierellomycotina</taxon>
        <taxon>Mortierellomycetes</taxon>
        <taxon>Mortierellales</taxon>
        <taxon>Mortierellaceae</taxon>
        <taxon>Podila</taxon>
    </lineage>
</organism>
<keyword evidence="4" id="KW-0539">Nucleus</keyword>
<keyword evidence="2" id="KW-0805">Transcription regulation</keyword>
<dbReference type="GO" id="GO:0016593">
    <property type="term" value="C:Cdc73/Paf1 complex"/>
    <property type="evidence" value="ECO:0007669"/>
    <property type="project" value="TreeGrafter"/>
</dbReference>
<dbReference type="PANTHER" id="PTHR13115">
    <property type="entry name" value="RNA POLYMERASE-ASSOCIATED PROTEIN RTF1 HOMOLOG"/>
    <property type="match status" value="1"/>
</dbReference>
<feature type="domain" description="Plus3" evidence="6">
    <location>
        <begin position="215"/>
        <end position="346"/>
    </location>
</feature>
<dbReference type="EMBL" id="JAAAUY010000764">
    <property type="protein sequence ID" value="KAF9326579.1"/>
    <property type="molecule type" value="Genomic_DNA"/>
</dbReference>
<dbReference type="PROSITE" id="PS51360">
    <property type="entry name" value="PLUS3"/>
    <property type="match status" value="1"/>
</dbReference>
<feature type="compositionally biased region" description="Basic and acidic residues" evidence="5">
    <location>
        <begin position="166"/>
        <end position="186"/>
    </location>
</feature>
<dbReference type="Proteomes" id="UP000696485">
    <property type="component" value="Unassembled WGS sequence"/>
</dbReference>
<proteinExistence type="predicted"/>
<dbReference type="Pfam" id="PF03126">
    <property type="entry name" value="Plus-3"/>
    <property type="match status" value="1"/>
</dbReference>
<dbReference type="InterPro" id="IPR036128">
    <property type="entry name" value="Plus3-like_sf"/>
</dbReference>
<comment type="caution">
    <text evidence="7">The sequence shown here is derived from an EMBL/GenBank/DDBJ whole genome shotgun (WGS) entry which is preliminary data.</text>
</comment>
<feature type="compositionally biased region" description="Acidic residues" evidence="5">
    <location>
        <begin position="35"/>
        <end position="69"/>
    </location>
</feature>
<evidence type="ECO:0000256" key="2">
    <source>
        <dbReference type="ARBA" id="ARBA00023015"/>
    </source>
</evidence>
<evidence type="ECO:0000256" key="3">
    <source>
        <dbReference type="ARBA" id="ARBA00023163"/>
    </source>
</evidence>
<gene>
    <name evidence="7" type="primary">RTF1</name>
    <name evidence="7" type="ORF">BG006_010019</name>
</gene>
<evidence type="ECO:0000256" key="4">
    <source>
        <dbReference type="ARBA" id="ARBA00023242"/>
    </source>
</evidence>
<reference evidence="7" key="1">
    <citation type="journal article" date="2020" name="Fungal Divers.">
        <title>Resolving the Mortierellaceae phylogeny through synthesis of multi-gene phylogenetics and phylogenomics.</title>
        <authorList>
            <person name="Vandepol N."/>
            <person name="Liber J."/>
            <person name="Desiro A."/>
            <person name="Na H."/>
            <person name="Kennedy M."/>
            <person name="Barry K."/>
            <person name="Grigoriev I.V."/>
            <person name="Miller A.N."/>
            <person name="O'Donnell K."/>
            <person name="Stajich J.E."/>
            <person name="Bonito G."/>
        </authorList>
    </citation>
    <scope>NUCLEOTIDE SEQUENCE</scope>
    <source>
        <strain evidence="7">NVP1</strain>
    </source>
</reference>
<evidence type="ECO:0000259" key="6">
    <source>
        <dbReference type="PROSITE" id="PS51360"/>
    </source>
</evidence>
<evidence type="ECO:0000313" key="7">
    <source>
        <dbReference type="EMBL" id="KAF9326579.1"/>
    </source>
</evidence>
<feature type="compositionally biased region" description="Polar residues" evidence="5">
    <location>
        <begin position="474"/>
        <end position="495"/>
    </location>
</feature>
<evidence type="ECO:0000313" key="8">
    <source>
        <dbReference type="Proteomes" id="UP000696485"/>
    </source>
</evidence>
<dbReference type="SUPFAM" id="SSF159042">
    <property type="entry name" value="Plus3-like"/>
    <property type="match status" value="1"/>
</dbReference>
<dbReference type="GO" id="GO:0003677">
    <property type="term" value="F:DNA binding"/>
    <property type="evidence" value="ECO:0007669"/>
    <property type="project" value="InterPro"/>
</dbReference>
<comment type="subcellular location">
    <subcellularLocation>
        <location evidence="1">Nucleus</location>
    </subcellularLocation>
</comment>
<feature type="compositionally biased region" description="Basic and acidic residues" evidence="5">
    <location>
        <begin position="131"/>
        <end position="143"/>
    </location>
</feature>
<accession>A0A9P5SHI3</accession>
<evidence type="ECO:0000256" key="5">
    <source>
        <dbReference type="SAM" id="MobiDB-lite"/>
    </source>
</evidence>
<feature type="region of interest" description="Disordered" evidence="5">
    <location>
        <begin position="429"/>
        <end position="455"/>
    </location>
</feature>
<feature type="region of interest" description="Disordered" evidence="5">
    <location>
        <begin position="92"/>
        <end position="214"/>
    </location>
</feature>
<feature type="region of interest" description="Disordered" evidence="5">
    <location>
        <begin position="14"/>
        <end position="74"/>
    </location>
</feature>
<dbReference type="InterPro" id="IPR004343">
    <property type="entry name" value="Plus-3_dom"/>
</dbReference>
<evidence type="ECO:0000256" key="1">
    <source>
        <dbReference type="ARBA" id="ARBA00004123"/>
    </source>
</evidence>
<protein>
    <submittedName>
        <fullName evidence="7">RNA polymerase-associated protein rtf1</fullName>
    </submittedName>
</protein>
<dbReference type="Gene3D" id="3.90.70.200">
    <property type="entry name" value="Plus-3 domain"/>
    <property type="match status" value="1"/>
</dbReference>
<name>A0A9P5SHI3_9FUNG</name>
<dbReference type="PANTHER" id="PTHR13115:SF8">
    <property type="entry name" value="RNA POLYMERASE-ASSOCIATED PROTEIN RTF1 HOMOLOG"/>
    <property type="match status" value="1"/>
</dbReference>
<keyword evidence="8" id="KW-1185">Reference proteome</keyword>
<dbReference type="GO" id="GO:1990269">
    <property type="term" value="F:RNA polymerase II C-terminal domain phosphoserine binding"/>
    <property type="evidence" value="ECO:0007669"/>
    <property type="project" value="TreeGrafter"/>
</dbReference>
<keyword evidence="3" id="KW-0804">Transcription</keyword>
<dbReference type="SMART" id="SM00719">
    <property type="entry name" value="Plus3"/>
    <property type="match status" value="1"/>
</dbReference>